<comment type="function">
    <text evidence="3">Is involved in the conjugation of reduced glutathione to a wide number of exogenous and endogenous hydrophobic electrophiles.</text>
</comment>
<reference evidence="7" key="2">
    <citation type="submission" date="2025-08" db="UniProtKB">
        <authorList>
            <consortium name="RefSeq"/>
        </authorList>
    </citation>
    <scope>IDENTIFICATION</scope>
    <source>
        <tissue evidence="7">Leaves</tissue>
    </source>
</reference>
<dbReference type="InterPro" id="IPR040079">
    <property type="entry name" value="Glutathione_S-Trfase"/>
</dbReference>
<keyword evidence="6" id="KW-1185">Reference proteome</keyword>
<dbReference type="EC" id="2.5.1.18" evidence="3"/>
<accession>A0A6P6SFX4</accession>
<dbReference type="Gene3D" id="3.40.30.10">
    <property type="entry name" value="Glutaredoxin"/>
    <property type="match status" value="1"/>
</dbReference>
<dbReference type="Gene3D" id="1.20.1050.10">
    <property type="match status" value="1"/>
</dbReference>
<dbReference type="GO" id="GO:0006749">
    <property type="term" value="P:glutathione metabolic process"/>
    <property type="evidence" value="ECO:0007669"/>
    <property type="project" value="InterPro"/>
</dbReference>
<dbReference type="Pfam" id="PF02798">
    <property type="entry name" value="GST_N"/>
    <property type="match status" value="1"/>
</dbReference>
<name>A0A6P6SFX4_COFAR</name>
<dbReference type="PANTHER" id="PTHR11260:SF773">
    <property type="entry name" value="GLUTATHIONE S-TRANSFERASE U26"/>
    <property type="match status" value="1"/>
</dbReference>
<keyword evidence="3" id="KW-0963">Cytoplasm</keyword>
<evidence type="ECO:0000256" key="3">
    <source>
        <dbReference type="RuleBase" id="RU369102"/>
    </source>
</evidence>
<dbReference type="CDD" id="cd03058">
    <property type="entry name" value="GST_N_Tau"/>
    <property type="match status" value="1"/>
</dbReference>
<feature type="domain" description="GST C-terminal" evidence="5">
    <location>
        <begin position="90"/>
        <end position="221"/>
    </location>
</feature>
<dbReference type="PROSITE" id="PS50405">
    <property type="entry name" value="GST_CTER"/>
    <property type="match status" value="1"/>
</dbReference>
<dbReference type="PANTHER" id="PTHR11260">
    <property type="entry name" value="GLUTATHIONE S-TRANSFERASE, GST, SUPERFAMILY, GST DOMAIN CONTAINING"/>
    <property type="match status" value="1"/>
</dbReference>
<gene>
    <name evidence="7" type="primary">LOC113690819</name>
</gene>
<dbReference type="CDD" id="cd03185">
    <property type="entry name" value="GST_C_Tau"/>
    <property type="match status" value="1"/>
</dbReference>
<dbReference type="SUPFAM" id="SSF52833">
    <property type="entry name" value="Thioredoxin-like"/>
    <property type="match status" value="1"/>
</dbReference>
<proteinExistence type="inferred from homology"/>
<dbReference type="InterPro" id="IPR010987">
    <property type="entry name" value="Glutathione-S-Trfase_C-like"/>
</dbReference>
<evidence type="ECO:0000313" key="7">
    <source>
        <dbReference type="RefSeq" id="XP_027064696.2"/>
    </source>
</evidence>
<feature type="domain" description="GST N-terminal" evidence="4">
    <location>
        <begin position="3"/>
        <end position="84"/>
    </location>
</feature>
<dbReference type="InterPro" id="IPR036249">
    <property type="entry name" value="Thioredoxin-like_sf"/>
</dbReference>
<evidence type="ECO:0000256" key="1">
    <source>
        <dbReference type="ARBA" id="ARBA00022679"/>
    </source>
</evidence>
<comment type="similarity">
    <text evidence="3">Belongs to the GST superfamily.</text>
</comment>
<dbReference type="InterPro" id="IPR045074">
    <property type="entry name" value="GST_C_Tau"/>
</dbReference>
<protein>
    <recommendedName>
        <fullName evidence="3">Glutathione S-transferase</fullName>
        <ecNumber evidence="3">2.5.1.18</ecNumber>
    </recommendedName>
</protein>
<dbReference type="RefSeq" id="XP_027064696.2">
    <property type="nucleotide sequence ID" value="XM_027208895.2"/>
</dbReference>
<dbReference type="GO" id="GO:0004364">
    <property type="term" value="F:glutathione transferase activity"/>
    <property type="evidence" value="ECO:0007669"/>
    <property type="project" value="UniProtKB-UniRule"/>
</dbReference>
<dbReference type="OrthoDB" id="202840at2759"/>
<evidence type="ECO:0000259" key="5">
    <source>
        <dbReference type="PROSITE" id="PS50405"/>
    </source>
</evidence>
<dbReference type="AlphaFoldDB" id="A0A6P6SFX4"/>
<evidence type="ECO:0000259" key="4">
    <source>
        <dbReference type="PROSITE" id="PS50404"/>
    </source>
</evidence>
<dbReference type="Proteomes" id="UP001652660">
    <property type="component" value="Chromosome 5c"/>
</dbReference>
<sequence>MGEEVVLLDFLTSIFATRVRIALAEKEVKYESKEEDLMNLKKSPLLLKMNPIYKKIPVLIHNGRPVCESLIIVEYVDEVWKGKASLLPSHPCDRAQARFWADFIDKKLEGFARKIWSTKGEEQQAAKIGFINCLKTLEEGALGDEPYFGGDNFGFLDVALLGHYSWFYTYEKFGKFSIEADCPKLMAWGKRCMERDSVSKSLADPIKVYESVLLWQKLRGQE</sequence>
<comment type="catalytic activity">
    <reaction evidence="2 3">
        <text>RX + glutathione = an S-substituted glutathione + a halide anion + H(+)</text>
        <dbReference type="Rhea" id="RHEA:16437"/>
        <dbReference type="ChEBI" id="CHEBI:15378"/>
        <dbReference type="ChEBI" id="CHEBI:16042"/>
        <dbReference type="ChEBI" id="CHEBI:17792"/>
        <dbReference type="ChEBI" id="CHEBI:57925"/>
        <dbReference type="ChEBI" id="CHEBI:90779"/>
        <dbReference type="EC" id="2.5.1.18"/>
    </reaction>
</comment>
<dbReference type="InterPro" id="IPR045073">
    <property type="entry name" value="Omega/Tau-like"/>
</dbReference>
<dbReference type="SFLD" id="SFLDG01152">
    <property type="entry name" value="Main.3:_Omega-_and_Tau-like"/>
    <property type="match status" value="1"/>
</dbReference>
<dbReference type="GeneID" id="113690819"/>
<reference evidence="6" key="1">
    <citation type="journal article" date="2025" name="Foods">
        <title>Unveiling the Microbial Signatures of Arabica Coffee Cherries: Insights into Ripeness Specific Diversity, Functional Traits, and Implications for Quality and Safety.</title>
        <authorList>
            <consortium name="RefSeq"/>
            <person name="Tenea G.N."/>
            <person name="Cifuentes V."/>
            <person name="Reyes P."/>
            <person name="Cevallos-Vallejos M."/>
        </authorList>
    </citation>
    <scope>NUCLEOTIDE SEQUENCE [LARGE SCALE GENOMIC DNA]</scope>
</reference>
<dbReference type="PROSITE" id="PS50404">
    <property type="entry name" value="GST_NTER"/>
    <property type="match status" value="1"/>
</dbReference>
<evidence type="ECO:0000313" key="6">
    <source>
        <dbReference type="Proteomes" id="UP001652660"/>
    </source>
</evidence>
<evidence type="ECO:0000256" key="2">
    <source>
        <dbReference type="ARBA" id="ARBA00047960"/>
    </source>
</evidence>
<dbReference type="SFLD" id="SFLDS00019">
    <property type="entry name" value="Glutathione_Transferase_(cytos"/>
    <property type="match status" value="1"/>
</dbReference>
<dbReference type="InterPro" id="IPR036282">
    <property type="entry name" value="Glutathione-S-Trfase_C_sf"/>
</dbReference>
<dbReference type="SUPFAM" id="SSF47616">
    <property type="entry name" value="GST C-terminal domain-like"/>
    <property type="match status" value="1"/>
</dbReference>
<dbReference type="Pfam" id="PF13410">
    <property type="entry name" value="GST_C_2"/>
    <property type="match status" value="1"/>
</dbReference>
<dbReference type="GO" id="GO:0005829">
    <property type="term" value="C:cytosol"/>
    <property type="evidence" value="ECO:0007669"/>
    <property type="project" value="UniProtKB-SubCell"/>
</dbReference>
<keyword evidence="1 3" id="KW-0808">Transferase</keyword>
<comment type="subcellular location">
    <subcellularLocation>
        <location evidence="3">Cytoplasm</location>
        <location evidence="3">Cytosol</location>
    </subcellularLocation>
</comment>
<organism evidence="6 7">
    <name type="scientific">Coffea arabica</name>
    <name type="common">Arabian coffee</name>
    <dbReference type="NCBI Taxonomy" id="13443"/>
    <lineage>
        <taxon>Eukaryota</taxon>
        <taxon>Viridiplantae</taxon>
        <taxon>Streptophyta</taxon>
        <taxon>Embryophyta</taxon>
        <taxon>Tracheophyta</taxon>
        <taxon>Spermatophyta</taxon>
        <taxon>Magnoliopsida</taxon>
        <taxon>eudicotyledons</taxon>
        <taxon>Gunneridae</taxon>
        <taxon>Pentapetalae</taxon>
        <taxon>asterids</taxon>
        <taxon>lamiids</taxon>
        <taxon>Gentianales</taxon>
        <taxon>Rubiaceae</taxon>
        <taxon>Ixoroideae</taxon>
        <taxon>Gardenieae complex</taxon>
        <taxon>Bertiereae - Coffeeae clade</taxon>
        <taxon>Coffeeae</taxon>
        <taxon>Coffea</taxon>
    </lineage>
</organism>
<dbReference type="SFLD" id="SFLDG00358">
    <property type="entry name" value="Main_(cytGST)"/>
    <property type="match status" value="1"/>
</dbReference>
<dbReference type="InterPro" id="IPR004045">
    <property type="entry name" value="Glutathione_S-Trfase_N"/>
</dbReference>